<reference evidence="1" key="1">
    <citation type="submission" date="2021-03" db="EMBL/GenBank/DDBJ databases">
        <title>Comparative genomics and phylogenomic investigation of the class Geoglossomycetes provide insights into ecological specialization and systematics.</title>
        <authorList>
            <person name="Melie T."/>
            <person name="Pirro S."/>
            <person name="Miller A.N."/>
            <person name="Quandt A."/>
        </authorList>
    </citation>
    <scope>NUCLEOTIDE SEQUENCE</scope>
    <source>
        <strain evidence="1">CAQ_001_2017</strain>
    </source>
</reference>
<accession>A0A9P8RSQ8</accession>
<sequence length="565" mass="61830">MPDADMQEKKPAGFSELPIHAPIPIKQFESTFWKEYMAEQQVACVYTVSSLLHLGKTLPKLLCNIAKFNACAFEGEILRYKGKVASPSSFPAVSYRLFSDIPSYELSRRHDVGLEKLGSRVKGVSQNELRLRNPGDIKSNEEKSDFVCWVGRVTSPSHNRVTAGGRVVPVIPPPPRPAFANLVAPGPMTFGPPLHDNNVRQTIVPPRPYVPVPTGWEVVWIEDQVYLAPQQVGIPAPHPYPVSSLSQPKLSNANYGLQRPLMNVTNAVMPQLQQPTMQQVIYHQAQLAGQQQPATAGQLQAEQGVWNDYLRANYFEEQSRQARLRRVNGPAPNAVEQEATQENIKKWNGILASNGKEFISTSRKAINYGSPSTKTTRDRAEVSRANPVNMGKSGQLSIGDRNNNREVSQAITSPVALAGFVGEDRGSTNEITDHSAQDGASDVNSAITMPADIVKENKAEVKEDDRSQSDHVVETREYASVVSKKLAEKNLGFNGKMSTNNGDAKKAVPVSERGKAAREAIAIFLQEQLKGRNGGANRMMQKGKSTPDGAAISCIDKIGKGDTFV</sequence>
<keyword evidence="2" id="KW-1185">Reference proteome</keyword>
<name>A0A9P8RSQ8_9PEZI</name>
<evidence type="ECO:0000313" key="2">
    <source>
        <dbReference type="Proteomes" id="UP000750711"/>
    </source>
</evidence>
<gene>
    <name evidence="1" type="ORF">GP486_001811</name>
</gene>
<comment type="caution">
    <text evidence="1">The sequence shown here is derived from an EMBL/GenBank/DDBJ whole genome shotgun (WGS) entry which is preliminary data.</text>
</comment>
<dbReference type="AlphaFoldDB" id="A0A9P8RSQ8"/>
<protein>
    <submittedName>
        <fullName evidence="1">Uncharacterized protein</fullName>
    </submittedName>
</protein>
<evidence type="ECO:0000313" key="1">
    <source>
        <dbReference type="EMBL" id="KAH0564798.1"/>
    </source>
</evidence>
<organism evidence="1 2">
    <name type="scientific">Trichoglossum hirsutum</name>
    <dbReference type="NCBI Taxonomy" id="265104"/>
    <lineage>
        <taxon>Eukaryota</taxon>
        <taxon>Fungi</taxon>
        <taxon>Dikarya</taxon>
        <taxon>Ascomycota</taxon>
        <taxon>Pezizomycotina</taxon>
        <taxon>Geoglossomycetes</taxon>
        <taxon>Geoglossales</taxon>
        <taxon>Geoglossaceae</taxon>
        <taxon>Trichoglossum</taxon>
    </lineage>
</organism>
<dbReference type="Proteomes" id="UP000750711">
    <property type="component" value="Unassembled WGS sequence"/>
</dbReference>
<dbReference type="EMBL" id="JAGHQM010000177">
    <property type="protein sequence ID" value="KAH0564798.1"/>
    <property type="molecule type" value="Genomic_DNA"/>
</dbReference>
<proteinExistence type="predicted"/>